<feature type="transmembrane region" description="Helical" evidence="1">
    <location>
        <begin position="37"/>
        <end position="65"/>
    </location>
</feature>
<keyword evidence="1" id="KW-0812">Transmembrane</keyword>
<evidence type="ECO:0000256" key="1">
    <source>
        <dbReference type="SAM" id="Phobius"/>
    </source>
</evidence>
<dbReference type="PANTHER" id="PTHR19353">
    <property type="entry name" value="FATTY ACID DESATURASE 2"/>
    <property type="match status" value="1"/>
</dbReference>
<protein>
    <submittedName>
        <fullName evidence="3">Fatty acid desaturase</fullName>
    </submittedName>
</protein>
<dbReference type="GO" id="GO:0008610">
    <property type="term" value="P:lipid biosynthetic process"/>
    <property type="evidence" value="ECO:0007669"/>
    <property type="project" value="UniProtKB-ARBA"/>
</dbReference>
<dbReference type="InterPro" id="IPR012171">
    <property type="entry name" value="Fatty_acid_desaturase"/>
</dbReference>
<evidence type="ECO:0000313" key="6">
    <source>
        <dbReference type="Proteomes" id="UP000809440"/>
    </source>
</evidence>
<feature type="domain" description="Fatty acid desaturase" evidence="2">
    <location>
        <begin position="52"/>
        <end position="277"/>
    </location>
</feature>
<keyword evidence="6" id="KW-1185">Reference proteome</keyword>
<keyword evidence="1" id="KW-0472">Membrane</keyword>
<reference evidence="3 6" key="1">
    <citation type="submission" date="2021-01" db="EMBL/GenBank/DDBJ databases">
        <title>Diatom-associated Roseobacters Show Island Model of Population Structure.</title>
        <authorList>
            <person name="Qu L."/>
            <person name="Feng X."/>
            <person name="Chen Y."/>
            <person name="Li L."/>
            <person name="Wang X."/>
            <person name="Hu Z."/>
            <person name="Wang H."/>
            <person name="Luo H."/>
        </authorList>
    </citation>
    <scope>NUCLEOTIDE SEQUENCE</scope>
    <source>
        <strain evidence="4 6">CC28-63</strain>
        <strain evidence="3">CC28-69</strain>
    </source>
</reference>
<dbReference type="RefSeq" id="WP_203276063.1">
    <property type="nucleotide sequence ID" value="NZ_JAFBWU010000021.1"/>
</dbReference>
<evidence type="ECO:0000313" key="4">
    <source>
        <dbReference type="EMBL" id="MBM2419583.1"/>
    </source>
</evidence>
<evidence type="ECO:0000259" key="2">
    <source>
        <dbReference type="Pfam" id="PF00487"/>
    </source>
</evidence>
<dbReference type="InterPro" id="IPR005804">
    <property type="entry name" value="FA_desaturase_dom"/>
</dbReference>
<comment type="caution">
    <text evidence="3">The sequence shown here is derived from an EMBL/GenBank/DDBJ whole genome shotgun (WGS) entry which is preliminary data.</text>
</comment>
<dbReference type="EMBL" id="JAFBXE010000021">
    <property type="protein sequence ID" value="MBM2414912.1"/>
    <property type="molecule type" value="Genomic_DNA"/>
</dbReference>
<feature type="transmembrane region" description="Helical" evidence="1">
    <location>
        <begin position="86"/>
        <end position="104"/>
    </location>
</feature>
<evidence type="ECO:0000313" key="3">
    <source>
        <dbReference type="EMBL" id="MBM2414912.1"/>
    </source>
</evidence>
<keyword evidence="1" id="KW-1133">Transmembrane helix</keyword>
<sequence length="288" mass="34070">MDYAEHDFEIRKDVLRQLKHFSEPSNVAAVRTLAFEYALIAGSIYLCVGVSYWFYPLAIIIIGSAQRTFANILHEAAHFHFAKNKLLNFLGGTVLTSYLIFHMFTPYRNSHVGFHHRHFGDPEDDPDYNFHILLGLYEAKESHSRFILKNLVLALIGYRSWEYIKYIYQDRILFTKDKIVIRMPISVTSDRIMFAATWIVVLGLVTWFNIWLEFLLFWIVPCFTTYIAIGWCAELAEHYPLPESENKRLLMTRNRHGWAVENFLFGRHYDRYHLVHHSKRCSDHTVWT</sequence>
<dbReference type="GO" id="GO:0016717">
    <property type="term" value="F:oxidoreductase activity, acting on paired donors, with oxidation of a pair of donors resulting in the reduction of molecular oxygen to two molecules of water"/>
    <property type="evidence" value="ECO:0007669"/>
    <property type="project" value="TreeGrafter"/>
</dbReference>
<dbReference type="PANTHER" id="PTHR19353:SF19">
    <property type="entry name" value="DELTA(5) FATTY ACID DESATURASE C-RELATED"/>
    <property type="match status" value="1"/>
</dbReference>
<gene>
    <name evidence="3" type="ORF">JQX41_21615</name>
    <name evidence="4" type="ORF">JQX48_21635</name>
</gene>
<dbReference type="Pfam" id="PF00487">
    <property type="entry name" value="FA_desaturase"/>
    <property type="match status" value="1"/>
</dbReference>
<proteinExistence type="predicted"/>
<accession>A0A9Q2S791</accession>
<name>A0A9Q2S791_9RHOB</name>
<evidence type="ECO:0000313" key="5">
    <source>
        <dbReference type="Proteomes" id="UP000755667"/>
    </source>
</evidence>
<dbReference type="EMBL" id="JAFBXF010000021">
    <property type="protein sequence ID" value="MBM2419583.1"/>
    <property type="molecule type" value="Genomic_DNA"/>
</dbReference>
<feature type="transmembrane region" description="Helical" evidence="1">
    <location>
        <begin position="192"/>
        <end position="210"/>
    </location>
</feature>
<dbReference type="AlphaFoldDB" id="A0A9Q2S791"/>
<dbReference type="Proteomes" id="UP000755667">
    <property type="component" value="Unassembled WGS sequence"/>
</dbReference>
<dbReference type="GO" id="GO:0016020">
    <property type="term" value="C:membrane"/>
    <property type="evidence" value="ECO:0007669"/>
    <property type="project" value="TreeGrafter"/>
</dbReference>
<dbReference type="Proteomes" id="UP000809440">
    <property type="component" value="Unassembled WGS sequence"/>
</dbReference>
<organism evidence="3 5">
    <name type="scientific">Marivita cryptomonadis</name>
    <dbReference type="NCBI Taxonomy" id="505252"/>
    <lineage>
        <taxon>Bacteria</taxon>
        <taxon>Pseudomonadati</taxon>
        <taxon>Pseudomonadota</taxon>
        <taxon>Alphaproteobacteria</taxon>
        <taxon>Rhodobacterales</taxon>
        <taxon>Roseobacteraceae</taxon>
        <taxon>Marivita</taxon>
    </lineage>
</organism>